<sequence length="274" mass="31109">MEAGLADVQVLVELKTPISDVRMDMVLVGSHPDDGQMSLVVMENKQWSQAVPGPVPELVYVARARGSKPYAHPIKQVWDYRQVLIDYIPLVRRAAKVHCVVNMHNATSASLAAIRPSTVGLEYDPTVVRMYCADHREHFKSTLRAVLTPEGLRPAGRAGRHLRAAIRRPHRLLGRLAVLPPITHPARTAARLLRHHHIRPMLLVREVIVRLGHRRVLLEHGVLQRPARRIHSLDRSLQLLRRKRPRSGLWVRVQQRDLLVQQLVPHAGEHLPQA</sequence>
<dbReference type="EMBL" id="BLAE01000007">
    <property type="protein sequence ID" value="GES07610.1"/>
    <property type="molecule type" value="Genomic_DNA"/>
</dbReference>
<dbReference type="Proteomes" id="UP000331127">
    <property type="component" value="Unassembled WGS sequence"/>
</dbReference>
<evidence type="ECO:0000313" key="2">
    <source>
        <dbReference type="Proteomes" id="UP000331127"/>
    </source>
</evidence>
<protein>
    <submittedName>
        <fullName evidence="1">Uncharacterized protein</fullName>
    </submittedName>
</protein>
<name>A0A5M3WH40_9ACTN</name>
<dbReference type="AlphaFoldDB" id="A0A5M3WH40"/>
<proteinExistence type="predicted"/>
<evidence type="ECO:0000313" key="1">
    <source>
        <dbReference type="EMBL" id="GES07610.1"/>
    </source>
</evidence>
<keyword evidence="2" id="KW-1185">Reference proteome</keyword>
<comment type="caution">
    <text evidence="1">The sequence shown here is derived from an EMBL/GenBank/DDBJ whole genome shotgun (WGS) entry which is preliminary data.</text>
</comment>
<organism evidence="1 2">
    <name type="scientific">Acrocarpospora macrocephala</name>
    <dbReference type="NCBI Taxonomy" id="150177"/>
    <lineage>
        <taxon>Bacteria</taxon>
        <taxon>Bacillati</taxon>
        <taxon>Actinomycetota</taxon>
        <taxon>Actinomycetes</taxon>
        <taxon>Streptosporangiales</taxon>
        <taxon>Streptosporangiaceae</taxon>
        <taxon>Acrocarpospora</taxon>
    </lineage>
</organism>
<reference evidence="1 2" key="1">
    <citation type="submission" date="2019-10" db="EMBL/GenBank/DDBJ databases">
        <title>Whole genome shotgun sequence of Acrocarpospora macrocephala NBRC 16266.</title>
        <authorList>
            <person name="Ichikawa N."/>
            <person name="Kimura A."/>
            <person name="Kitahashi Y."/>
            <person name="Komaki H."/>
            <person name="Oguchi A."/>
        </authorList>
    </citation>
    <scope>NUCLEOTIDE SEQUENCE [LARGE SCALE GENOMIC DNA]</scope>
    <source>
        <strain evidence="1 2">NBRC 16266</strain>
    </source>
</reference>
<accession>A0A5M3WH40</accession>
<gene>
    <name evidence="1" type="ORF">Amac_012050</name>
</gene>